<dbReference type="InterPro" id="IPR029044">
    <property type="entry name" value="Nucleotide-diphossugar_trans"/>
</dbReference>
<dbReference type="Gene3D" id="3.90.550.10">
    <property type="entry name" value="Spore Coat Polysaccharide Biosynthesis Protein SpsA, Chain A"/>
    <property type="match status" value="1"/>
</dbReference>
<organism evidence="2 3">
    <name type="scientific">Candidatus Yanofskybacteria bacterium CG10_big_fil_rev_8_21_14_0_10_46_23</name>
    <dbReference type="NCBI Taxonomy" id="1975098"/>
    <lineage>
        <taxon>Bacteria</taxon>
        <taxon>Candidatus Yanofskyibacteriota</taxon>
    </lineage>
</organism>
<dbReference type="Proteomes" id="UP000230232">
    <property type="component" value="Unassembled WGS sequence"/>
</dbReference>
<dbReference type="AlphaFoldDB" id="A0A2H0R4P7"/>
<dbReference type="InterPro" id="IPR050834">
    <property type="entry name" value="Glycosyltransf_2"/>
</dbReference>
<name>A0A2H0R4P7_9BACT</name>
<dbReference type="PANTHER" id="PTHR43685:SF3">
    <property type="entry name" value="SLR2126 PROTEIN"/>
    <property type="match status" value="1"/>
</dbReference>
<dbReference type="PANTHER" id="PTHR43685">
    <property type="entry name" value="GLYCOSYLTRANSFERASE"/>
    <property type="match status" value="1"/>
</dbReference>
<sequence>MSNEATRAPRVSINLVTFNVKPFLGPCLTAVKAQTYPNLEIQIWDNGSTDGSQNFIKNNFPEFKITQLDKNYGMWPAQEKAWDYSSGEYIMVLSTDVILDPQAIARAVEIFQDDNRIGAIEPKLYQFEFNHDRIRKTQRIDTCGFEIFKNRRIVNIGHGQNDQPEFQVKKEIFAVEGAAPIFRKKTLEDCRLEDGIVDKNMFWYGDDLDLGWRINLFGWKQIFAPGVIGWHHRSTTTSIRKNWRDYLRRVKQRQQIPIRKRRLDWRNIRLALIKNDHFKNVFRHLPKILYREIAVLGYALIFEPQVLLEIPKLVRLIPRALRSRRQIMKKARRSADDILIWFK</sequence>
<dbReference type="EMBL" id="PCXO01000005">
    <property type="protein sequence ID" value="PIR41501.1"/>
    <property type="molecule type" value="Genomic_DNA"/>
</dbReference>
<dbReference type="InterPro" id="IPR001173">
    <property type="entry name" value="Glyco_trans_2-like"/>
</dbReference>
<reference evidence="2 3" key="1">
    <citation type="submission" date="2017-09" db="EMBL/GenBank/DDBJ databases">
        <title>Depth-based differentiation of microbial function through sediment-hosted aquifers and enrichment of novel symbionts in the deep terrestrial subsurface.</title>
        <authorList>
            <person name="Probst A.J."/>
            <person name="Ladd B."/>
            <person name="Jarett J.K."/>
            <person name="Geller-Mcgrath D.E."/>
            <person name="Sieber C.M."/>
            <person name="Emerson J.B."/>
            <person name="Anantharaman K."/>
            <person name="Thomas B.C."/>
            <person name="Malmstrom R."/>
            <person name="Stieglmeier M."/>
            <person name="Klingl A."/>
            <person name="Woyke T."/>
            <person name="Ryan C.M."/>
            <person name="Banfield J.F."/>
        </authorList>
    </citation>
    <scope>NUCLEOTIDE SEQUENCE [LARGE SCALE GENOMIC DNA]</scope>
    <source>
        <strain evidence="2">CG10_big_fil_rev_8_21_14_0_10_46_23</strain>
    </source>
</reference>
<feature type="domain" description="Glycosyltransferase 2-like" evidence="1">
    <location>
        <begin position="12"/>
        <end position="131"/>
    </location>
</feature>
<dbReference type="Pfam" id="PF00535">
    <property type="entry name" value="Glycos_transf_2"/>
    <property type="match status" value="1"/>
</dbReference>
<accession>A0A2H0R4P7</accession>
<evidence type="ECO:0000259" key="1">
    <source>
        <dbReference type="Pfam" id="PF00535"/>
    </source>
</evidence>
<gene>
    <name evidence="2" type="ORF">COV31_01360</name>
</gene>
<evidence type="ECO:0000313" key="3">
    <source>
        <dbReference type="Proteomes" id="UP000230232"/>
    </source>
</evidence>
<proteinExistence type="predicted"/>
<dbReference type="SUPFAM" id="SSF53448">
    <property type="entry name" value="Nucleotide-diphospho-sugar transferases"/>
    <property type="match status" value="1"/>
</dbReference>
<comment type="caution">
    <text evidence="2">The sequence shown here is derived from an EMBL/GenBank/DDBJ whole genome shotgun (WGS) entry which is preliminary data.</text>
</comment>
<protein>
    <recommendedName>
        <fullName evidence="1">Glycosyltransferase 2-like domain-containing protein</fullName>
    </recommendedName>
</protein>
<evidence type="ECO:0000313" key="2">
    <source>
        <dbReference type="EMBL" id="PIR41501.1"/>
    </source>
</evidence>